<name>C0E6A0_9CORY</name>
<comment type="caution">
    <text evidence="1">The sequence shown here is derived from an EMBL/GenBank/DDBJ whole genome shotgun (WGS) entry which is preliminary data.</text>
</comment>
<organism evidence="1 2">
    <name type="scientific">Corynebacterium matruchotii ATCC 33806</name>
    <dbReference type="NCBI Taxonomy" id="566549"/>
    <lineage>
        <taxon>Bacteria</taxon>
        <taxon>Bacillati</taxon>
        <taxon>Actinomycetota</taxon>
        <taxon>Actinomycetes</taxon>
        <taxon>Mycobacteriales</taxon>
        <taxon>Corynebacteriaceae</taxon>
        <taxon>Corynebacterium</taxon>
    </lineage>
</organism>
<accession>C0E6A0</accession>
<evidence type="ECO:0000313" key="2">
    <source>
        <dbReference type="Proteomes" id="UP000006247"/>
    </source>
</evidence>
<dbReference type="HOGENOM" id="CLU_3250174_0_0_11"/>
<dbReference type="Proteomes" id="UP000006247">
    <property type="component" value="Unassembled WGS sequence"/>
</dbReference>
<proteinExistence type="predicted"/>
<dbReference type="AlphaFoldDB" id="C0E6A0"/>
<protein>
    <submittedName>
        <fullName evidence="1">Uncharacterized protein</fullName>
    </submittedName>
</protein>
<reference evidence="1 2" key="1">
    <citation type="submission" date="2009-01" db="EMBL/GenBank/DDBJ databases">
        <authorList>
            <person name="Fulton L."/>
            <person name="Clifton S."/>
            <person name="Chinwalla A.T."/>
            <person name="Mitreva M."/>
            <person name="Sodergren E."/>
            <person name="Weinstock G."/>
            <person name="Clifton S."/>
            <person name="Dooling D.J."/>
            <person name="Fulton B."/>
            <person name="Minx P."/>
            <person name="Pepin K.H."/>
            <person name="Johnson M."/>
            <person name="Bhonagiri V."/>
            <person name="Nash W.E."/>
            <person name="Mardis E.R."/>
            <person name="Wilson R.K."/>
        </authorList>
    </citation>
    <scope>NUCLEOTIDE SEQUENCE [LARGE SCALE GENOMIC DNA]</scope>
    <source>
        <strain evidence="1 2">ATCC 33806</strain>
    </source>
</reference>
<sequence length="42" mass="4649">MVLIIFHAASSFSDDLLIGCSLQRSDYPSSVEVFGNYMSSFN</sequence>
<gene>
    <name evidence="1" type="ORF">CORMATOL_02533</name>
</gene>
<evidence type="ECO:0000313" key="1">
    <source>
        <dbReference type="EMBL" id="EEG25941.1"/>
    </source>
</evidence>
<dbReference type="EMBL" id="ACEB01000042">
    <property type="protein sequence ID" value="EEG25941.1"/>
    <property type="molecule type" value="Genomic_DNA"/>
</dbReference>